<dbReference type="PANTHER" id="PTHR31147">
    <property type="entry name" value="ACYL TRANSFERASE 4"/>
    <property type="match status" value="1"/>
</dbReference>
<keyword evidence="2" id="KW-0808">Transferase</keyword>
<name>A0A498JPR4_MALDO</name>
<comment type="similarity">
    <text evidence="1">Belongs to the plant acyltransferase family.</text>
</comment>
<dbReference type="Proteomes" id="UP000290289">
    <property type="component" value="Chromosome 6"/>
</dbReference>
<evidence type="ECO:0000256" key="1">
    <source>
        <dbReference type="ARBA" id="ARBA00009861"/>
    </source>
</evidence>
<dbReference type="InterPro" id="IPR050898">
    <property type="entry name" value="Plant_acyltransferase"/>
</dbReference>
<dbReference type="InterPro" id="IPR023213">
    <property type="entry name" value="CAT-like_dom_sf"/>
</dbReference>
<evidence type="ECO:0000313" key="3">
    <source>
        <dbReference type="EMBL" id="RXH96897.1"/>
    </source>
</evidence>
<organism evidence="3 4">
    <name type="scientific">Malus domestica</name>
    <name type="common">Apple</name>
    <name type="synonym">Pyrus malus</name>
    <dbReference type="NCBI Taxonomy" id="3750"/>
    <lineage>
        <taxon>Eukaryota</taxon>
        <taxon>Viridiplantae</taxon>
        <taxon>Streptophyta</taxon>
        <taxon>Embryophyta</taxon>
        <taxon>Tracheophyta</taxon>
        <taxon>Spermatophyta</taxon>
        <taxon>Magnoliopsida</taxon>
        <taxon>eudicotyledons</taxon>
        <taxon>Gunneridae</taxon>
        <taxon>Pentapetalae</taxon>
        <taxon>rosids</taxon>
        <taxon>fabids</taxon>
        <taxon>Rosales</taxon>
        <taxon>Rosaceae</taxon>
        <taxon>Amygdaloideae</taxon>
        <taxon>Maleae</taxon>
        <taxon>Malus</taxon>
    </lineage>
</organism>
<reference evidence="3 4" key="1">
    <citation type="submission" date="2018-10" db="EMBL/GenBank/DDBJ databases">
        <title>A high-quality apple genome assembly.</title>
        <authorList>
            <person name="Hu J."/>
        </authorList>
    </citation>
    <scope>NUCLEOTIDE SEQUENCE [LARGE SCALE GENOMIC DNA]</scope>
    <source>
        <strain evidence="4">cv. HFTH1</strain>
        <tissue evidence="3">Young leaf</tissue>
    </source>
</reference>
<dbReference type="GO" id="GO:0009836">
    <property type="term" value="P:fruit ripening, climacteric"/>
    <property type="evidence" value="ECO:0007669"/>
    <property type="project" value="UniProtKB-ARBA"/>
</dbReference>
<dbReference type="EMBL" id="RDQH01000332">
    <property type="protein sequence ID" value="RXH96897.1"/>
    <property type="molecule type" value="Genomic_DNA"/>
</dbReference>
<keyword evidence="4" id="KW-1185">Reference proteome</keyword>
<sequence length="446" mass="49843">MAELCSSLAFQVNRSEPQLIKPAKPTPHETKRLSDVDDQQGTRFHFPLILSYRNKENQGDPVTAIRDALSKALVYYYPVAGRLREGPNKKLMVDCNGEGVLFIEADADFTLEELGDTIRPPCPLLDELLFNVPGSDGILGCPILLVQVTRLKCGGFVFASRVNHTMFDAMGLAQFLNAVGEMAQGTHSPSVPPVWERELLDARHSPRITCTHYEYEHISNPESSFLLTKDEGSLVQRSFYFGPQEIKAIREQLPAHLSTSSRFELITACVWKCRTLSLKLNPEEIVRLSCAVNARGKHNTLCLPLGYYGNAFAIPTVISTVGLLCENPLGYAVELVKKSKSRMSEEYMKSLADLFVIRGRPPLPMAWNVLIVSDNTRTGFGEVNFGWGKPIFAGIAKSVNLITFYVQDNSLKEEYGVVVPICLPFSCMEAFEKEFKRMTLEPVLRK</sequence>
<protein>
    <submittedName>
        <fullName evidence="3">Uncharacterized protein</fullName>
    </submittedName>
</protein>
<dbReference type="PANTHER" id="PTHR31147:SF66">
    <property type="entry name" value="OS05G0315700 PROTEIN"/>
    <property type="match status" value="1"/>
</dbReference>
<proteinExistence type="inferred from homology"/>
<accession>A0A498JPR4</accession>
<evidence type="ECO:0000256" key="2">
    <source>
        <dbReference type="ARBA" id="ARBA00022679"/>
    </source>
</evidence>
<dbReference type="STRING" id="3750.A0A498JPR4"/>
<dbReference type="AlphaFoldDB" id="A0A498JPR4"/>
<gene>
    <name evidence="3" type="ORF">DVH24_009739</name>
</gene>
<comment type="caution">
    <text evidence="3">The sequence shown here is derived from an EMBL/GenBank/DDBJ whole genome shotgun (WGS) entry which is preliminary data.</text>
</comment>
<dbReference type="Pfam" id="PF02458">
    <property type="entry name" value="Transferase"/>
    <property type="match status" value="1"/>
</dbReference>
<dbReference type="GO" id="GO:0016740">
    <property type="term" value="F:transferase activity"/>
    <property type="evidence" value="ECO:0007669"/>
    <property type="project" value="UniProtKB-KW"/>
</dbReference>
<evidence type="ECO:0000313" key="4">
    <source>
        <dbReference type="Proteomes" id="UP000290289"/>
    </source>
</evidence>
<dbReference type="Gene3D" id="3.30.559.10">
    <property type="entry name" value="Chloramphenicol acetyltransferase-like domain"/>
    <property type="match status" value="2"/>
</dbReference>